<dbReference type="AlphaFoldDB" id="A0A826J3Q0"/>
<gene>
    <name evidence="1" type="ORF">D3G36_23700</name>
</gene>
<accession>A0A826J3Q0</accession>
<reference evidence="1 2" key="1">
    <citation type="submission" date="2019-03" db="EMBL/GenBank/DDBJ databases">
        <authorList>
            <consortium name="GenomeTrakr network: Whole genome sequencing for foodborne pathogen traceback"/>
        </authorList>
    </citation>
    <scope>NUCLEOTIDE SEQUENCE [LARGE SCALE GENOMIC DNA]</scope>
    <source>
        <strain evidence="1 2">PSU-1190</strain>
    </source>
</reference>
<sequence length="74" mass="8767">MDCPGPPFAGNHNPGRYERVFPSFGCFFQRFLLARFIRKNVTAIKFSPQRYLKGITKWYCHRVPYITCHEGIKR</sequence>
<evidence type="ECO:0000313" key="2">
    <source>
        <dbReference type="Proteomes" id="UP000591371"/>
    </source>
</evidence>
<evidence type="ECO:0000313" key="1">
    <source>
        <dbReference type="EMBL" id="EFA4420808.1"/>
    </source>
</evidence>
<proteinExistence type="predicted"/>
<comment type="caution">
    <text evidence="1">The sequence shown here is derived from an EMBL/GenBank/DDBJ whole genome shotgun (WGS) entry which is preliminary data.</text>
</comment>
<protein>
    <submittedName>
        <fullName evidence="1">Uncharacterized protein</fullName>
    </submittedName>
</protein>
<name>A0A826J3Q0_ECOLX</name>
<dbReference type="EMBL" id="AASATZ010000056">
    <property type="protein sequence ID" value="EFA4420808.1"/>
    <property type="molecule type" value="Genomic_DNA"/>
</dbReference>
<dbReference type="Proteomes" id="UP000591371">
    <property type="component" value="Unassembled WGS sequence"/>
</dbReference>
<organism evidence="1 2">
    <name type="scientific">Escherichia coli</name>
    <dbReference type="NCBI Taxonomy" id="562"/>
    <lineage>
        <taxon>Bacteria</taxon>
        <taxon>Pseudomonadati</taxon>
        <taxon>Pseudomonadota</taxon>
        <taxon>Gammaproteobacteria</taxon>
        <taxon>Enterobacterales</taxon>
        <taxon>Enterobacteriaceae</taxon>
        <taxon>Escherichia</taxon>
    </lineage>
</organism>